<evidence type="ECO:0000313" key="3">
    <source>
        <dbReference type="EMBL" id="CAJ0936789.1"/>
    </source>
</evidence>
<dbReference type="PANTHER" id="PTHR21301">
    <property type="entry name" value="REVERSE TRANSCRIPTASE"/>
    <property type="match status" value="1"/>
</dbReference>
<evidence type="ECO:0000313" key="4">
    <source>
        <dbReference type="Proteomes" id="UP001176940"/>
    </source>
</evidence>
<keyword evidence="1" id="KW-1133">Transmembrane helix</keyword>
<evidence type="ECO:0000259" key="2">
    <source>
        <dbReference type="Pfam" id="PF26215"/>
    </source>
</evidence>
<feature type="domain" description="Helix-turn-helix" evidence="2">
    <location>
        <begin position="121"/>
        <end position="175"/>
    </location>
</feature>
<dbReference type="InterPro" id="IPR058912">
    <property type="entry name" value="HTH_animal"/>
</dbReference>
<dbReference type="PANTHER" id="PTHR21301:SF13">
    <property type="match status" value="1"/>
</dbReference>
<dbReference type="Pfam" id="PF26215">
    <property type="entry name" value="HTH_animal"/>
    <property type="match status" value="1"/>
</dbReference>
<organism evidence="3 4">
    <name type="scientific">Ranitomeya imitator</name>
    <name type="common">mimic poison frog</name>
    <dbReference type="NCBI Taxonomy" id="111125"/>
    <lineage>
        <taxon>Eukaryota</taxon>
        <taxon>Metazoa</taxon>
        <taxon>Chordata</taxon>
        <taxon>Craniata</taxon>
        <taxon>Vertebrata</taxon>
        <taxon>Euteleostomi</taxon>
        <taxon>Amphibia</taxon>
        <taxon>Batrachia</taxon>
        <taxon>Anura</taxon>
        <taxon>Neobatrachia</taxon>
        <taxon>Hyloidea</taxon>
        <taxon>Dendrobatidae</taxon>
        <taxon>Dendrobatinae</taxon>
        <taxon>Ranitomeya</taxon>
    </lineage>
</organism>
<gene>
    <name evidence="3" type="ORF">RIMI_LOCUS6970077</name>
</gene>
<comment type="caution">
    <text evidence="3">The sequence shown here is derived from an EMBL/GenBank/DDBJ whole genome shotgun (WGS) entry which is preliminary data.</text>
</comment>
<keyword evidence="1" id="KW-0812">Transmembrane</keyword>
<reference evidence="3" key="1">
    <citation type="submission" date="2023-07" db="EMBL/GenBank/DDBJ databases">
        <authorList>
            <person name="Stuckert A."/>
        </authorList>
    </citation>
    <scope>NUCLEOTIDE SEQUENCE</scope>
</reference>
<dbReference type="Proteomes" id="UP001176940">
    <property type="component" value="Unassembled WGS sequence"/>
</dbReference>
<keyword evidence="1" id="KW-0472">Membrane</keyword>
<protein>
    <recommendedName>
        <fullName evidence="2">Helix-turn-helix domain-containing protein</fullName>
    </recommendedName>
</protein>
<accession>A0ABN9LD16</accession>
<name>A0ABN9LD16_9NEOB</name>
<evidence type="ECO:0000256" key="1">
    <source>
        <dbReference type="SAM" id="Phobius"/>
    </source>
</evidence>
<dbReference type="EMBL" id="CAUEEQ010012901">
    <property type="protein sequence ID" value="CAJ0936789.1"/>
    <property type="molecule type" value="Genomic_DNA"/>
</dbReference>
<feature type="transmembrane region" description="Helical" evidence="1">
    <location>
        <begin position="238"/>
        <end position="260"/>
    </location>
</feature>
<proteinExistence type="predicted"/>
<keyword evidence="4" id="KW-1185">Reference proteome</keyword>
<sequence length="279" mass="32155">MTGNTVTCTGGSMFLMTDAEAGPKTGSGLWERNIFQTDPHPLSQGVVSWWRYIDDILMVWQGTKRDLEQFISILNSNVKNIKLTFKYDTQQIDFLDISIKVGVDGTICTDLFRKTTSVNSLLHSSSQHPRHLIRNIPTGQFLRARRICSQEDLFEHQAQDLWTRFRDRGYGKKTICRSYQRAYHSQRSALLRKQIAVKDQDQGILSFDGGHRRKRASVQDLLADSKHIRQLKNSNSGIPIFFCALWSLPSAALYVAQLYMEHLWGNNERFFFSQCLKKD</sequence>